<dbReference type="RefSeq" id="WP_129153294.1">
    <property type="nucleotide sequence ID" value="NZ_JBHSDO010000018.1"/>
</dbReference>
<protein>
    <submittedName>
        <fullName evidence="2">Uncharacterized protein</fullName>
    </submittedName>
</protein>
<sequence>MKKTDLEKNKGLKLMGQLKNAGTPQRFGAAATQTQDRRDRRRQDQAQGLASFPVKLPQSLVEQVRALAVARGTGLNEVTAELLEAALAALPRDEAK</sequence>
<dbReference type="OrthoDB" id="8564304at2"/>
<evidence type="ECO:0000313" key="2">
    <source>
        <dbReference type="EMBL" id="RXN84483.1"/>
    </source>
</evidence>
<proteinExistence type="predicted"/>
<evidence type="ECO:0000256" key="1">
    <source>
        <dbReference type="SAM" id="MobiDB-lite"/>
    </source>
</evidence>
<name>A0A4Q1HDY9_9BURK</name>
<evidence type="ECO:0000313" key="3">
    <source>
        <dbReference type="Proteomes" id="UP000290849"/>
    </source>
</evidence>
<feature type="compositionally biased region" description="Basic and acidic residues" evidence="1">
    <location>
        <begin position="35"/>
        <end position="44"/>
    </location>
</feature>
<feature type="region of interest" description="Disordered" evidence="1">
    <location>
        <begin position="1"/>
        <end position="50"/>
    </location>
</feature>
<dbReference type="Proteomes" id="UP000290849">
    <property type="component" value="Unassembled WGS sequence"/>
</dbReference>
<dbReference type="EMBL" id="PYAL01000008">
    <property type="protein sequence ID" value="RXN84483.1"/>
    <property type="molecule type" value="Genomic_DNA"/>
</dbReference>
<gene>
    <name evidence="2" type="ORF">C7R54_24175</name>
</gene>
<reference evidence="2 3" key="1">
    <citation type="journal article" date="2017" name="Int. J. Syst. Evol. Microbiol.">
        <title>Achromobacter aloeverae sp. nov., isolated from the root of Aloe vera (L.) Burm.f.</title>
        <authorList>
            <person name="Kuncharoen N."/>
            <person name="Muramatsu Y."/>
            <person name="Shibata C."/>
            <person name="Kamakura Y."/>
            <person name="Nakagawa Y."/>
            <person name="Tanasupawat S."/>
        </authorList>
    </citation>
    <scope>NUCLEOTIDE SEQUENCE [LARGE SCALE GENOMIC DNA]</scope>
    <source>
        <strain evidence="2 3">AVA-1</strain>
    </source>
</reference>
<accession>A0A4Q1HDY9</accession>
<keyword evidence="3" id="KW-1185">Reference proteome</keyword>
<feature type="compositionally biased region" description="Basic and acidic residues" evidence="1">
    <location>
        <begin position="1"/>
        <end position="10"/>
    </location>
</feature>
<comment type="caution">
    <text evidence="2">The sequence shown here is derived from an EMBL/GenBank/DDBJ whole genome shotgun (WGS) entry which is preliminary data.</text>
</comment>
<dbReference type="AlphaFoldDB" id="A0A4Q1HDY9"/>
<organism evidence="2 3">
    <name type="scientific">Achromobacter aloeverae</name>
    <dbReference type="NCBI Taxonomy" id="1750518"/>
    <lineage>
        <taxon>Bacteria</taxon>
        <taxon>Pseudomonadati</taxon>
        <taxon>Pseudomonadota</taxon>
        <taxon>Betaproteobacteria</taxon>
        <taxon>Burkholderiales</taxon>
        <taxon>Alcaligenaceae</taxon>
        <taxon>Achromobacter</taxon>
    </lineage>
</organism>